<reference evidence="2" key="1">
    <citation type="submission" date="2020-05" db="EMBL/GenBank/DDBJ databases">
        <authorList>
            <person name="Chiriac C."/>
            <person name="Salcher M."/>
            <person name="Ghai R."/>
            <person name="Kavagutti S V."/>
        </authorList>
    </citation>
    <scope>NUCLEOTIDE SEQUENCE</scope>
</reference>
<sequence length="101" mass="10738">MKVVALIPDLMDRSRLGQHQIEFVGAAALLPIVAAGADLVFVDLSRPGVAEVLEVVVSASGRVIGFAPHVEDETMAWALALGAEVLPRSKFFRRAADLLST</sequence>
<accession>A0A6J7MDF2</accession>
<evidence type="ECO:0000313" key="3">
    <source>
        <dbReference type="EMBL" id="CAB5035713.1"/>
    </source>
</evidence>
<gene>
    <name evidence="1" type="ORF">UFOPK3046_01303</name>
    <name evidence="2" type="ORF">UFOPK3914_00915</name>
    <name evidence="3" type="ORF">UFOPK4173_01146</name>
    <name evidence="4" type="ORF">UFOPK4354_01131</name>
</gene>
<protein>
    <submittedName>
        <fullName evidence="2">Unannotated protein</fullName>
    </submittedName>
</protein>
<dbReference type="EMBL" id="CAFAAQ010000127">
    <property type="protein sequence ID" value="CAB4813557.1"/>
    <property type="molecule type" value="Genomic_DNA"/>
</dbReference>
<evidence type="ECO:0000313" key="2">
    <source>
        <dbReference type="EMBL" id="CAB4978991.1"/>
    </source>
</evidence>
<organism evidence="2">
    <name type="scientific">freshwater metagenome</name>
    <dbReference type="NCBI Taxonomy" id="449393"/>
    <lineage>
        <taxon>unclassified sequences</taxon>
        <taxon>metagenomes</taxon>
        <taxon>ecological metagenomes</taxon>
    </lineage>
</organism>
<evidence type="ECO:0000313" key="1">
    <source>
        <dbReference type="EMBL" id="CAB4813557.1"/>
    </source>
</evidence>
<dbReference type="EMBL" id="CAFBPW010000129">
    <property type="protein sequence ID" value="CAB5035713.1"/>
    <property type="molecule type" value="Genomic_DNA"/>
</dbReference>
<evidence type="ECO:0000313" key="4">
    <source>
        <dbReference type="EMBL" id="CAB5067123.1"/>
    </source>
</evidence>
<name>A0A6J7MDF2_9ZZZZ</name>
<dbReference type="EMBL" id="CAFBQW010000121">
    <property type="protein sequence ID" value="CAB5067123.1"/>
    <property type="molecule type" value="Genomic_DNA"/>
</dbReference>
<dbReference type="EMBL" id="CAFBOG010000070">
    <property type="protein sequence ID" value="CAB4978991.1"/>
    <property type="molecule type" value="Genomic_DNA"/>
</dbReference>
<dbReference type="AlphaFoldDB" id="A0A6J7MDF2"/>
<proteinExistence type="predicted"/>